<gene>
    <name evidence="1" type="ORF">Sradi_5111500</name>
</gene>
<comment type="caution">
    <text evidence="1">The sequence shown here is derived from an EMBL/GenBank/DDBJ whole genome shotgun (WGS) entry which is preliminary data.</text>
</comment>
<dbReference type="EMBL" id="JACGWJ010000023">
    <property type="protein sequence ID" value="KAL0325422.1"/>
    <property type="molecule type" value="Genomic_DNA"/>
</dbReference>
<reference evidence="1" key="2">
    <citation type="journal article" date="2024" name="Plant">
        <title>Genomic evolution and insights into agronomic trait innovations of Sesamum species.</title>
        <authorList>
            <person name="Miao H."/>
            <person name="Wang L."/>
            <person name="Qu L."/>
            <person name="Liu H."/>
            <person name="Sun Y."/>
            <person name="Le M."/>
            <person name="Wang Q."/>
            <person name="Wei S."/>
            <person name="Zheng Y."/>
            <person name="Lin W."/>
            <person name="Duan Y."/>
            <person name="Cao H."/>
            <person name="Xiong S."/>
            <person name="Wang X."/>
            <person name="Wei L."/>
            <person name="Li C."/>
            <person name="Ma Q."/>
            <person name="Ju M."/>
            <person name="Zhao R."/>
            <person name="Li G."/>
            <person name="Mu C."/>
            <person name="Tian Q."/>
            <person name="Mei H."/>
            <person name="Zhang T."/>
            <person name="Gao T."/>
            <person name="Zhang H."/>
        </authorList>
    </citation>
    <scope>NUCLEOTIDE SEQUENCE</scope>
    <source>
        <strain evidence="1">G02</strain>
    </source>
</reference>
<evidence type="ECO:0000313" key="1">
    <source>
        <dbReference type="EMBL" id="KAL0325422.1"/>
    </source>
</evidence>
<reference evidence="1" key="1">
    <citation type="submission" date="2020-06" db="EMBL/GenBank/DDBJ databases">
        <authorList>
            <person name="Li T."/>
            <person name="Hu X."/>
            <person name="Zhang T."/>
            <person name="Song X."/>
            <person name="Zhang H."/>
            <person name="Dai N."/>
            <person name="Sheng W."/>
            <person name="Hou X."/>
            <person name="Wei L."/>
        </authorList>
    </citation>
    <scope>NUCLEOTIDE SEQUENCE</scope>
    <source>
        <strain evidence="1">G02</strain>
        <tissue evidence="1">Leaf</tissue>
    </source>
</reference>
<proteinExistence type="predicted"/>
<accession>A0AAW2M4Y5</accession>
<organism evidence="1">
    <name type="scientific">Sesamum radiatum</name>
    <name type="common">Black benniseed</name>
    <dbReference type="NCBI Taxonomy" id="300843"/>
    <lineage>
        <taxon>Eukaryota</taxon>
        <taxon>Viridiplantae</taxon>
        <taxon>Streptophyta</taxon>
        <taxon>Embryophyta</taxon>
        <taxon>Tracheophyta</taxon>
        <taxon>Spermatophyta</taxon>
        <taxon>Magnoliopsida</taxon>
        <taxon>eudicotyledons</taxon>
        <taxon>Gunneridae</taxon>
        <taxon>Pentapetalae</taxon>
        <taxon>asterids</taxon>
        <taxon>lamiids</taxon>
        <taxon>Lamiales</taxon>
        <taxon>Pedaliaceae</taxon>
        <taxon>Sesamum</taxon>
    </lineage>
</organism>
<name>A0AAW2M4Y5_SESRA</name>
<protein>
    <submittedName>
        <fullName evidence="1">Uncharacterized protein</fullName>
    </submittedName>
</protein>
<dbReference type="AlphaFoldDB" id="A0AAW2M4Y5"/>
<sequence>MSMCCSLGIGGEIGSRAAGSTAKGGRSSSSLDILEFGLTRVCAGAPHHKRGCGDAPSALGSTTIPRDGIFTSGMNQAEGIQSYWDTTNTSLAWNHTRNIVSEDDLRQFSTLSEEQVDEK</sequence>